<keyword evidence="3" id="KW-0813">Transport</keyword>
<comment type="similarity">
    <text evidence="12">Belongs to the cytochrome b561 family.</text>
</comment>
<protein>
    <submittedName>
        <fullName evidence="15">Cytochrome b/b6 domain-containing protein</fullName>
    </submittedName>
</protein>
<comment type="cofactor">
    <cofactor evidence="1">
        <name>heme b</name>
        <dbReference type="ChEBI" id="CHEBI:60344"/>
    </cofactor>
</comment>
<dbReference type="InterPro" id="IPR052168">
    <property type="entry name" value="Cytochrome_b561_oxidase"/>
</dbReference>
<evidence type="ECO:0000256" key="11">
    <source>
        <dbReference type="ARBA" id="ARBA00023136"/>
    </source>
</evidence>
<accession>A0ABY8FRM2</accession>
<dbReference type="Proteomes" id="UP001215827">
    <property type="component" value="Chromosome"/>
</dbReference>
<comment type="subcellular location">
    <subcellularLocation>
        <location evidence="2">Cell membrane</location>
        <topology evidence="2">Multi-pass membrane protein</topology>
    </subcellularLocation>
</comment>
<evidence type="ECO:0000256" key="12">
    <source>
        <dbReference type="ARBA" id="ARBA00037975"/>
    </source>
</evidence>
<feature type="domain" description="Cytochrome b561 bacterial/Ni-hydrogenase" evidence="14">
    <location>
        <begin position="10"/>
        <end position="177"/>
    </location>
</feature>
<feature type="transmembrane region" description="Helical" evidence="13">
    <location>
        <begin position="48"/>
        <end position="68"/>
    </location>
</feature>
<dbReference type="EMBL" id="CP121106">
    <property type="protein sequence ID" value="WFL76051.1"/>
    <property type="molecule type" value="Genomic_DNA"/>
</dbReference>
<sequence>MFKIVLMGHRYTGVARGFHWIIALLLVCQIALGMLADDASPPRSWHYLDAHAQLGITLFGLMLLRVAWRLGHPPPPLPARTPVWQALLAGSVHGAIYVLVLLLPITGYALWMWDQRMVRLYGLFPLPLVDTSSVAEFWRSLAGYAHEWGFYVLCGLLTLHIGAAAVHELLLRDRLVRERML</sequence>
<organism evidence="15 16">
    <name type="scientific">Altererythrobacter arenosus</name>
    <dbReference type="NCBI Taxonomy" id="3032592"/>
    <lineage>
        <taxon>Bacteria</taxon>
        <taxon>Pseudomonadati</taxon>
        <taxon>Pseudomonadota</taxon>
        <taxon>Alphaproteobacteria</taxon>
        <taxon>Sphingomonadales</taxon>
        <taxon>Erythrobacteraceae</taxon>
        <taxon>Altererythrobacter</taxon>
    </lineage>
</organism>
<keyword evidence="5" id="KW-0349">Heme</keyword>
<feature type="transmembrane region" description="Helical" evidence="13">
    <location>
        <begin position="17"/>
        <end position="36"/>
    </location>
</feature>
<dbReference type="InterPro" id="IPR011577">
    <property type="entry name" value="Cyt_b561_bac/Ni-Hgenase"/>
</dbReference>
<evidence type="ECO:0000256" key="6">
    <source>
        <dbReference type="ARBA" id="ARBA00022692"/>
    </source>
</evidence>
<reference evidence="15 16" key="1">
    <citation type="submission" date="2023-03" db="EMBL/GenBank/DDBJ databases">
        <title>Altererythrobacter sp. CAU 1644 isolated from sand.</title>
        <authorList>
            <person name="Kim W."/>
        </authorList>
    </citation>
    <scope>NUCLEOTIDE SEQUENCE [LARGE SCALE GENOMIC DNA]</scope>
    <source>
        <strain evidence="15 16">CAU 1644</strain>
    </source>
</reference>
<evidence type="ECO:0000313" key="16">
    <source>
        <dbReference type="Proteomes" id="UP001215827"/>
    </source>
</evidence>
<evidence type="ECO:0000313" key="15">
    <source>
        <dbReference type="EMBL" id="WFL76051.1"/>
    </source>
</evidence>
<gene>
    <name evidence="15" type="ORF">P7228_08515</name>
</gene>
<evidence type="ECO:0000256" key="3">
    <source>
        <dbReference type="ARBA" id="ARBA00022448"/>
    </source>
</evidence>
<keyword evidence="10" id="KW-0408">Iron</keyword>
<keyword evidence="4" id="KW-1003">Cell membrane</keyword>
<evidence type="ECO:0000256" key="9">
    <source>
        <dbReference type="ARBA" id="ARBA00022989"/>
    </source>
</evidence>
<keyword evidence="9 13" id="KW-1133">Transmembrane helix</keyword>
<evidence type="ECO:0000259" key="14">
    <source>
        <dbReference type="Pfam" id="PF01292"/>
    </source>
</evidence>
<dbReference type="SUPFAM" id="SSF81342">
    <property type="entry name" value="Transmembrane di-heme cytochromes"/>
    <property type="match status" value="1"/>
</dbReference>
<dbReference type="InterPro" id="IPR016174">
    <property type="entry name" value="Di-haem_cyt_TM"/>
</dbReference>
<keyword evidence="6 13" id="KW-0812">Transmembrane</keyword>
<evidence type="ECO:0000256" key="8">
    <source>
        <dbReference type="ARBA" id="ARBA00022982"/>
    </source>
</evidence>
<feature type="transmembrane region" description="Helical" evidence="13">
    <location>
        <begin position="88"/>
        <end position="111"/>
    </location>
</feature>
<evidence type="ECO:0000256" key="5">
    <source>
        <dbReference type="ARBA" id="ARBA00022617"/>
    </source>
</evidence>
<name>A0ABY8FRM2_9SPHN</name>
<evidence type="ECO:0000256" key="13">
    <source>
        <dbReference type="SAM" id="Phobius"/>
    </source>
</evidence>
<feature type="transmembrane region" description="Helical" evidence="13">
    <location>
        <begin position="150"/>
        <end position="171"/>
    </location>
</feature>
<proteinExistence type="inferred from homology"/>
<evidence type="ECO:0000256" key="4">
    <source>
        <dbReference type="ARBA" id="ARBA00022475"/>
    </source>
</evidence>
<dbReference type="PANTHER" id="PTHR30529:SF1">
    <property type="entry name" value="CYTOCHROME B561 HOMOLOG 2"/>
    <property type="match status" value="1"/>
</dbReference>
<evidence type="ECO:0000256" key="7">
    <source>
        <dbReference type="ARBA" id="ARBA00022723"/>
    </source>
</evidence>
<keyword evidence="11 13" id="KW-0472">Membrane</keyword>
<dbReference type="PANTHER" id="PTHR30529">
    <property type="entry name" value="CYTOCHROME B561"/>
    <property type="match status" value="1"/>
</dbReference>
<evidence type="ECO:0000256" key="10">
    <source>
        <dbReference type="ARBA" id="ARBA00023004"/>
    </source>
</evidence>
<dbReference type="RefSeq" id="WP_278014817.1">
    <property type="nucleotide sequence ID" value="NZ_CP121106.1"/>
</dbReference>
<keyword evidence="7" id="KW-0479">Metal-binding</keyword>
<keyword evidence="16" id="KW-1185">Reference proteome</keyword>
<evidence type="ECO:0000256" key="2">
    <source>
        <dbReference type="ARBA" id="ARBA00004651"/>
    </source>
</evidence>
<keyword evidence="8" id="KW-0249">Electron transport</keyword>
<evidence type="ECO:0000256" key="1">
    <source>
        <dbReference type="ARBA" id="ARBA00001970"/>
    </source>
</evidence>
<dbReference type="Pfam" id="PF01292">
    <property type="entry name" value="Ni_hydr_CYTB"/>
    <property type="match status" value="1"/>
</dbReference>